<dbReference type="GO" id="GO:0005975">
    <property type="term" value="P:carbohydrate metabolic process"/>
    <property type="evidence" value="ECO:0007669"/>
    <property type="project" value="InterPro"/>
</dbReference>
<evidence type="ECO:0000313" key="6">
    <source>
        <dbReference type="EMBL" id="VFT93512.1"/>
    </source>
</evidence>
<dbReference type="PRINTS" id="PR01217">
    <property type="entry name" value="PRICHEXTENSN"/>
</dbReference>
<feature type="domain" description="CBM1" evidence="4">
    <location>
        <begin position="328"/>
        <end position="364"/>
    </location>
</feature>
<evidence type="ECO:0000256" key="3">
    <source>
        <dbReference type="SAM" id="SignalP"/>
    </source>
</evidence>
<sequence length="366" mass="38854">MQLTTLLSTAAILASVVTPTAGHGYLVDPKPTYYKVPDYTTFAGKLDGITILPLPNHGKYNQGPRKNTNNFNAAFKASKYTSLRDLVQKNGDPGGACGLTDPNGDAQPLPGVVKWAHFKSEPFRATHEGPCEVWCDNTRVFLNDNCAANLLTGEMPIDKTKCEGAKQLYFVWVALQSPNWQFYKACVKLQGGGGPTPPSPSSGKPTSLMPSPSPSTNKTTVQPSPHPSPSSKNPTTVPSSSLAPNTYSPSHKPTSTPEYPSPAPYTPSPPSPPYMPSPSNNGGSVQPWGQCGGKSYAGATTCVQGYKCDVKNEWYSQCVPGSNGGSGGTVETWGQCGGKTYSGATNCKTSDTCTVRNDWYSQCVPK</sequence>
<dbReference type="AlphaFoldDB" id="A0A485L653"/>
<dbReference type="InterPro" id="IPR000254">
    <property type="entry name" value="CBD"/>
</dbReference>
<dbReference type="GO" id="GO:0030248">
    <property type="term" value="F:cellulose binding"/>
    <property type="evidence" value="ECO:0007669"/>
    <property type="project" value="InterPro"/>
</dbReference>
<dbReference type="EMBL" id="CAADRA010005971">
    <property type="protein sequence ID" value="VFT93512.1"/>
    <property type="molecule type" value="Genomic_DNA"/>
</dbReference>
<protein>
    <submittedName>
        <fullName evidence="6">Aste57867_16744 protein</fullName>
    </submittedName>
</protein>
<dbReference type="PROSITE" id="PS00562">
    <property type="entry name" value="CBM1_1"/>
    <property type="match status" value="2"/>
</dbReference>
<dbReference type="Pfam" id="PF00734">
    <property type="entry name" value="CBM_1"/>
    <property type="match status" value="2"/>
</dbReference>
<dbReference type="SMART" id="SM00236">
    <property type="entry name" value="fCBD"/>
    <property type="match status" value="2"/>
</dbReference>
<feature type="region of interest" description="Disordered" evidence="2">
    <location>
        <begin position="191"/>
        <end position="286"/>
    </location>
</feature>
<feature type="chain" id="PRO_5036116353" evidence="3">
    <location>
        <begin position="23"/>
        <end position="366"/>
    </location>
</feature>
<feature type="compositionally biased region" description="Low complexity" evidence="2">
    <location>
        <begin position="201"/>
        <end position="216"/>
    </location>
</feature>
<feature type="domain" description="CBM1" evidence="4">
    <location>
        <begin position="283"/>
        <end position="319"/>
    </location>
</feature>
<evidence type="ECO:0000256" key="2">
    <source>
        <dbReference type="SAM" id="MobiDB-lite"/>
    </source>
</evidence>
<dbReference type="Proteomes" id="UP000332933">
    <property type="component" value="Unassembled WGS sequence"/>
</dbReference>
<dbReference type="SUPFAM" id="SSF57180">
    <property type="entry name" value="Cellulose-binding domain"/>
    <property type="match status" value="2"/>
</dbReference>
<name>A0A485L653_9STRA</name>
<dbReference type="EMBL" id="VJMH01005950">
    <property type="protein sequence ID" value="KAF0692145.1"/>
    <property type="molecule type" value="Genomic_DNA"/>
</dbReference>
<dbReference type="InterPro" id="IPR035971">
    <property type="entry name" value="CBD_sf"/>
</dbReference>
<accession>A0A485L653</accession>
<reference evidence="5" key="2">
    <citation type="submission" date="2019-06" db="EMBL/GenBank/DDBJ databases">
        <title>Genomics analysis of Aphanomyces spp. identifies a new class of oomycete effector associated with host adaptation.</title>
        <authorList>
            <person name="Gaulin E."/>
        </authorList>
    </citation>
    <scope>NUCLEOTIDE SEQUENCE</scope>
    <source>
        <strain evidence="5">CBS 578.67</strain>
    </source>
</reference>
<gene>
    <name evidence="6" type="primary">Aste57867_16744</name>
    <name evidence="5" type="ORF">As57867_016687</name>
    <name evidence="6" type="ORF">ASTE57867_16744</name>
</gene>
<evidence type="ECO:0000313" key="5">
    <source>
        <dbReference type="EMBL" id="KAF0692145.1"/>
    </source>
</evidence>
<feature type="compositionally biased region" description="Polar residues" evidence="2">
    <location>
        <begin position="232"/>
        <end position="252"/>
    </location>
</feature>
<organism evidence="6 7">
    <name type="scientific">Aphanomyces stellatus</name>
    <dbReference type="NCBI Taxonomy" id="120398"/>
    <lineage>
        <taxon>Eukaryota</taxon>
        <taxon>Sar</taxon>
        <taxon>Stramenopiles</taxon>
        <taxon>Oomycota</taxon>
        <taxon>Saprolegniomycetes</taxon>
        <taxon>Saprolegniales</taxon>
        <taxon>Verrucalvaceae</taxon>
        <taxon>Aphanomyces</taxon>
    </lineage>
</organism>
<evidence type="ECO:0000313" key="7">
    <source>
        <dbReference type="Proteomes" id="UP000332933"/>
    </source>
</evidence>
<dbReference type="GO" id="GO:0005576">
    <property type="term" value="C:extracellular region"/>
    <property type="evidence" value="ECO:0007669"/>
    <property type="project" value="InterPro"/>
</dbReference>
<keyword evidence="7" id="KW-1185">Reference proteome</keyword>
<evidence type="ECO:0000259" key="4">
    <source>
        <dbReference type="PROSITE" id="PS51164"/>
    </source>
</evidence>
<dbReference type="PROSITE" id="PS51164">
    <property type="entry name" value="CBM1_2"/>
    <property type="match status" value="2"/>
</dbReference>
<feature type="signal peptide" evidence="3">
    <location>
        <begin position="1"/>
        <end position="22"/>
    </location>
</feature>
<keyword evidence="1 3" id="KW-0732">Signal</keyword>
<dbReference type="OrthoDB" id="2119228at2759"/>
<reference evidence="6 7" key="1">
    <citation type="submission" date="2019-03" db="EMBL/GenBank/DDBJ databases">
        <authorList>
            <person name="Gaulin E."/>
            <person name="Dumas B."/>
        </authorList>
    </citation>
    <scope>NUCLEOTIDE SEQUENCE [LARGE SCALE GENOMIC DNA]</scope>
    <source>
        <strain evidence="6">CBS 568.67</strain>
    </source>
</reference>
<proteinExistence type="predicted"/>
<feature type="compositionally biased region" description="Pro residues" evidence="2">
    <location>
        <begin position="259"/>
        <end position="276"/>
    </location>
</feature>
<evidence type="ECO:0000256" key="1">
    <source>
        <dbReference type="ARBA" id="ARBA00022729"/>
    </source>
</evidence>